<dbReference type="InterPro" id="IPR041628">
    <property type="entry name" value="ChlI/MoxR_AAA_lid"/>
</dbReference>
<evidence type="ECO:0000313" key="3">
    <source>
        <dbReference type="EMBL" id="MXO84237.1"/>
    </source>
</evidence>
<reference evidence="3 4" key="1">
    <citation type="submission" date="2019-12" db="EMBL/GenBank/DDBJ databases">
        <title>Genomic-based taxomic classification of the family Erythrobacteraceae.</title>
        <authorList>
            <person name="Xu L."/>
        </authorList>
    </citation>
    <scope>NUCLEOTIDE SEQUENCE [LARGE SCALE GENOMIC DNA]</scope>
    <source>
        <strain evidence="3 4">KCTC 42006</strain>
    </source>
</reference>
<dbReference type="SUPFAM" id="SSF53300">
    <property type="entry name" value="vWA-like"/>
    <property type="match status" value="1"/>
</dbReference>
<evidence type="ECO:0000259" key="2">
    <source>
        <dbReference type="PROSITE" id="PS50234"/>
    </source>
</evidence>
<dbReference type="Gene3D" id="1.10.8.80">
    <property type="entry name" value="Magnesium chelatase subunit I, C-Terminal domain"/>
    <property type="match status" value="1"/>
</dbReference>
<dbReference type="Gene3D" id="3.40.50.410">
    <property type="entry name" value="von Willebrand factor, type A domain"/>
    <property type="match status" value="1"/>
</dbReference>
<dbReference type="Pfam" id="PF17863">
    <property type="entry name" value="AAA_lid_2"/>
    <property type="match status" value="1"/>
</dbReference>
<dbReference type="OrthoDB" id="9775079at2"/>
<evidence type="ECO:0000313" key="4">
    <source>
        <dbReference type="Proteomes" id="UP000460290"/>
    </source>
</evidence>
<name>A0A844ZB37_9SPHN</name>
<protein>
    <submittedName>
        <fullName evidence="3">VWA domain-containing protein</fullName>
    </submittedName>
</protein>
<dbReference type="PROSITE" id="PS50234">
    <property type="entry name" value="VWFA"/>
    <property type="match status" value="1"/>
</dbReference>
<dbReference type="InterPro" id="IPR036465">
    <property type="entry name" value="vWFA_dom_sf"/>
</dbReference>
<comment type="caution">
    <text evidence="3">The sequence shown here is derived from an EMBL/GenBank/DDBJ whole genome shotgun (WGS) entry which is preliminary data.</text>
</comment>
<dbReference type="SMART" id="SM00327">
    <property type="entry name" value="VWA"/>
    <property type="match status" value="1"/>
</dbReference>
<dbReference type="PANTHER" id="PTHR43473">
    <property type="entry name" value="MAGNESIUM-CHELATASE SUBUNIT CHLD, CHLOROPLASTIC"/>
    <property type="match status" value="1"/>
</dbReference>
<dbReference type="EMBL" id="WTYZ01000001">
    <property type="protein sequence ID" value="MXO84237.1"/>
    <property type="molecule type" value="Genomic_DNA"/>
</dbReference>
<feature type="region of interest" description="Disordered" evidence="1">
    <location>
        <begin position="295"/>
        <end position="329"/>
    </location>
</feature>
<dbReference type="PANTHER" id="PTHR43473:SF2">
    <property type="entry name" value="MAGNESIUM-CHELATASE SUBUNIT CHLD, CHLOROPLASTIC"/>
    <property type="match status" value="1"/>
</dbReference>
<dbReference type="SUPFAM" id="SSF52540">
    <property type="entry name" value="P-loop containing nucleoside triphosphate hydrolases"/>
    <property type="match status" value="1"/>
</dbReference>
<keyword evidence="4" id="KW-1185">Reference proteome</keyword>
<organism evidence="3 4">
    <name type="scientific">Pontixanthobacter aestiaquae</name>
    <dbReference type="NCBI Taxonomy" id="1509367"/>
    <lineage>
        <taxon>Bacteria</taxon>
        <taxon>Pseudomonadati</taxon>
        <taxon>Pseudomonadota</taxon>
        <taxon>Alphaproteobacteria</taxon>
        <taxon>Sphingomonadales</taxon>
        <taxon>Erythrobacteraceae</taxon>
        <taxon>Pontixanthobacter</taxon>
    </lineage>
</organism>
<dbReference type="AlphaFoldDB" id="A0A844ZB37"/>
<dbReference type="InterPro" id="IPR002035">
    <property type="entry name" value="VWF_A"/>
</dbReference>
<proteinExistence type="predicted"/>
<gene>
    <name evidence="3" type="ORF">GRI35_12740</name>
</gene>
<dbReference type="Pfam" id="PF13519">
    <property type="entry name" value="VWA_2"/>
    <property type="match status" value="1"/>
</dbReference>
<feature type="region of interest" description="Disordered" evidence="1">
    <location>
        <begin position="237"/>
        <end position="267"/>
    </location>
</feature>
<dbReference type="Proteomes" id="UP000460290">
    <property type="component" value="Unassembled WGS sequence"/>
</dbReference>
<dbReference type="InterPro" id="IPR027417">
    <property type="entry name" value="P-loop_NTPase"/>
</dbReference>
<accession>A0A844ZB37</accession>
<dbReference type="Gene3D" id="3.40.50.300">
    <property type="entry name" value="P-loop containing nucleotide triphosphate hydrolases"/>
    <property type="match status" value="1"/>
</dbReference>
<feature type="domain" description="VWFA" evidence="2">
    <location>
        <begin position="376"/>
        <end position="555"/>
    </location>
</feature>
<evidence type="ECO:0000256" key="1">
    <source>
        <dbReference type="SAM" id="MobiDB-lite"/>
    </source>
</evidence>
<sequence>MEAGQANAGLADVILAARLFLNNPHTFGGIVLRGSGPVRDRLLAQMAEQLAQRGPVIRIPINVDSEQLLGGLDLTETLAKGTAVRRAGLLEQARGGVVLVPMAERVSANVAAHLAQAMDSGEIAVIALDDGIESDEVPPGVLLERAAFHCDLTAIRDLDFVLHGRRNRDTQGKALTMSQRKAISATAAAVGVHSVRPMVMTEKAARHFAQLASAETVGDDTLQAAIRVVIGPRARQLPEAHEPPPPAEEPRQPGNDSEPTDDDKNLDDISLDDLLLEAAEAAIPQYILDGISKGTVRASGGRSGKSGQKEKSTRRGRPRGSHPGVPGDGCKLALIDTLRAAAPWQTIRRKEAGDDGLHIRKSDLRIRRFEQNRETLTIFAVDASGSSALSRLAEAKGAVELMLAEAHVKRSQVALIAFRQTGAEILLPPTRSLTRARRALSAFPGGGGTPLAAGLLEARLLADAAEKRGQTPTIALLTDGKANVTLAGEADRTIAAKEVADVAKGIAAAGHHSIVIDISPRPREEAAELAAALLGKYLALPRAKSAAMVEAIDSIGTGADA</sequence>